<name>A0A6L9EF11_9FLAO</name>
<evidence type="ECO:0000256" key="1">
    <source>
        <dbReference type="ARBA" id="ARBA00022741"/>
    </source>
</evidence>
<dbReference type="GO" id="GO:0005524">
    <property type="term" value="F:ATP binding"/>
    <property type="evidence" value="ECO:0007669"/>
    <property type="project" value="UniProtKB-KW"/>
</dbReference>
<evidence type="ECO:0000313" key="5">
    <source>
        <dbReference type="EMBL" id="NAS13088.1"/>
    </source>
</evidence>
<keyword evidence="3" id="KW-0067">ATP-binding</keyword>
<evidence type="ECO:0000259" key="4">
    <source>
        <dbReference type="SMART" id="SM00797"/>
    </source>
</evidence>
<dbReference type="SMART" id="SM00797">
    <property type="entry name" value="AHS2"/>
    <property type="match status" value="1"/>
</dbReference>
<dbReference type="RefSeq" id="WP_161436130.1">
    <property type="nucleotide sequence ID" value="NZ_WXYO01000006.1"/>
</dbReference>
<evidence type="ECO:0000256" key="3">
    <source>
        <dbReference type="ARBA" id="ARBA00022840"/>
    </source>
</evidence>
<gene>
    <name evidence="5" type="ORF">GTQ38_13820</name>
</gene>
<accession>A0A6L9EF11</accession>
<proteinExistence type="predicted"/>
<reference evidence="5 6" key="1">
    <citation type="submission" date="2020-01" db="EMBL/GenBank/DDBJ databases">
        <title>Bacteria diversity of Porities sp.</title>
        <authorList>
            <person name="Wang G."/>
        </authorList>
    </citation>
    <scope>NUCLEOTIDE SEQUENCE [LARGE SCALE GENOMIC DNA]</scope>
    <source>
        <strain evidence="5 6">R33</strain>
    </source>
</reference>
<keyword evidence="6" id="KW-1185">Reference proteome</keyword>
<dbReference type="Proteomes" id="UP000475249">
    <property type="component" value="Unassembled WGS sequence"/>
</dbReference>
<dbReference type="Pfam" id="PF02626">
    <property type="entry name" value="CT_A_B"/>
    <property type="match status" value="1"/>
</dbReference>
<evidence type="ECO:0000256" key="2">
    <source>
        <dbReference type="ARBA" id="ARBA00022801"/>
    </source>
</evidence>
<dbReference type="GO" id="GO:0016787">
    <property type="term" value="F:hydrolase activity"/>
    <property type="evidence" value="ECO:0007669"/>
    <property type="project" value="UniProtKB-KW"/>
</dbReference>
<dbReference type="InterPro" id="IPR003778">
    <property type="entry name" value="CT_A_B"/>
</dbReference>
<dbReference type="PANTHER" id="PTHR43309">
    <property type="entry name" value="5-OXOPROLINASE SUBUNIT C"/>
    <property type="match status" value="1"/>
</dbReference>
<organism evidence="5 6">
    <name type="scientific">Poritiphilus flavus</name>
    <dbReference type="NCBI Taxonomy" id="2697053"/>
    <lineage>
        <taxon>Bacteria</taxon>
        <taxon>Pseudomonadati</taxon>
        <taxon>Bacteroidota</taxon>
        <taxon>Flavobacteriia</taxon>
        <taxon>Flavobacteriales</taxon>
        <taxon>Flavobacteriaceae</taxon>
        <taxon>Poritiphilus</taxon>
    </lineage>
</organism>
<feature type="domain" description="Carboxyltransferase" evidence="4">
    <location>
        <begin position="23"/>
        <end position="279"/>
    </location>
</feature>
<dbReference type="AlphaFoldDB" id="A0A6L9EF11"/>
<protein>
    <submittedName>
        <fullName evidence="5">Allophanate hydrolase subunit 2 family protein</fullName>
    </submittedName>
</protein>
<evidence type="ECO:0000313" key="6">
    <source>
        <dbReference type="Proteomes" id="UP000475249"/>
    </source>
</evidence>
<keyword evidence="1" id="KW-0547">Nucleotide-binding</keyword>
<comment type="caution">
    <text evidence="5">The sequence shown here is derived from an EMBL/GenBank/DDBJ whole genome shotgun (WGS) entry which is preliminary data.</text>
</comment>
<dbReference type="InterPro" id="IPR052708">
    <property type="entry name" value="PxpC"/>
</dbReference>
<dbReference type="InterPro" id="IPR029000">
    <property type="entry name" value="Cyclophilin-like_dom_sf"/>
</dbReference>
<dbReference type="EMBL" id="WXYO01000006">
    <property type="protein sequence ID" value="NAS13088.1"/>
    <property type="molecule type" value="Genomic_DNA"/>
</dbReference>
<keyword evidence="2 5" id="KW-0378">Hydrolase</keyword>
<sequence length="279" mass="30932">MIKVLHTGFFSTIQDWGRTGYRNKGVPVSGVMDRYSAAMANALLENEETDALLEITMTGPVLTFDAPTFIAFTGADLPATLNDNPIEAYHVHKVNTGDTLSFGKFRSGFRCYLAIKGGFLSEKVLGSRSFYRPITAENRIKAGMELPFRTYENFTPKITTIKAASLFEETELDVQPGPEYEILSEKQQKELLGSEFTIAKENNRMAYQLTQNLDAHSVNMLTSATLPGTVQLTPSGKIIILMCDGQTTGGYPRILQLSQRAISILSQKKFGDSIAFRLY</sequence>
<dbReference type="PANTHER" id="PTHR43309:SF5">
    <property type="entry name" value="5-OXOPROLINASE SUBUNIT C"/>
    <property type="match status" value="1"/>
</dbReference>
<dbReference type="Gene3D" id="2.40.100.10">
    <property type="entry name" value="Cyclophilin-like"/>
    <property type="match status" value="1"/>
</dbReference>